<accession>A0A365YJT8</accession>
<dbReference type="SUPFAM" id="SSF52283">
    <property type="entry name" value="Formate/glycerate dehydrogenase catalytic domain-like"/>
    <property type="match status" value="1"/>
</dbReference>
<dbReference type="AlphaFoldDB" id="A0A365YJT8"/>
<name>A0A365YJT8_9MICC</name>
<reference evidence="4 5" key="1">
    <citation type="submission" date="2018-01" db="EMBL/GenBank/DDBJ databases">
        <title>Glutamicibacter soli strain NHPC-3 Whole genome sequence and assembly.</title>
        <authorList>
            <person name="Choudhury P."/>
            <person name="Gupta D."/>
            <person name="Sengupta K."/>
            <person name="Jawed A."/>
            <person name="Sultana N."/>
            <person name="Saha P."/>
        </authorList>
    </citation>
    <scope>NUCLEOTIDE SEQUENCE [LARGE SCALE GENOMIC DNA]</scope>
    <source>
        <strain evidence="4 5">NHPC-3</strain>
    </source>
</reference>
<dbReference type="PANTHER" id="PTHR43333:SF1">
    <property type="entry name" value="D-ISOMER SPECIFIC 2-HYDROXYACID DEHYDROGENASE NAD-BINDING DOMAIN-CONTAINING PROTEIN"/>
    <property type="match status" value="1"/>
</dbReference>
<dbReference type="SUPFAM" id="SSF51735">
    <property type="entry name" value="NAD(P)-binding Rossmann-fold domains"/>
    <property type="match status" value="1"/>
</dbReference>
<organism evidence="4 5">
    <name type="scientific">Glutamicibacter soli</name>
    <dbReference type="NCBI Taxonomy" id="453836"/>
    <lineage>
        <taxon>Bacteria</taxon>
        <taxon>Bacillati</taxon>
        <taxon>Actinomycetota</taxon>
        <taxon>Actinomycetes</taxon>
        <taxon>Micrococcales</taxon>
        <taxon>Micrococcaceae</taxon>
        <taxon>Glutamicibacter</taxon>
    </lineage>
</organism>
<evidence type="ECO:0000313" key="4">
    <source>
        <dbReference type="EMBL" id="RBM02965.1"/>
    </source>
</evidence>
<dbReference type="EMBL" id="POAF01000002">
    <property type="protein sequence ID" value="RBM02965.1"/>
    <property type="molecule type" value="Genomic_DNA"/>
</dbReference>
<evidence type="ECO:0000256" key="1">
    <source>
        <dbReference type="ARBA" id="ARBA00023002"/>
    </source>
</evidence>
<dbReference type="PROSITE" id="PS00671">
    <property type="entry name" value="D_2_HYDROXYACID_DH_3"/>
    <property type="match status" value="1"/>
</dbReference>
<dbReference type="PANTHER" id="PTHR43333">
    <property type="entry name" value="2-HACID_DH_C DOMAIN-CONTAINING PROTEIN"/>
    <property type="match status" value="1"/>
</dbReference>
<protein>
    <submittedName>
        <fullName evidence="4">Dihydrofolate reductase</fullName>
    </submittedName>
</protein>
<dbReference type="Gene3D" id="3.40.50.720">
    <property type="entry name" value="NAD(P)-binding Rossmann-like Domain"/>
    <property type="match status" value="2"/>
</dbReference>
<proteinExistence type="predicted"/>
<keyword evidence="2" id="KW-0520">NAD</keyword>
<comment type="caution">
    <text evidence="4">The sequence shown here is derived from an EMBL/GenBank/DDBJ whole genome shotgun (WGS) entry which is preliminary data.</text>
</comment>
<keyword evidence="5" id="KW-1185">Reference proteome</keyword>
<sequence length="389" mass="42423">MPKPINTSVQPTTIVAVEPAVPFLPVRSEVWVMARFYPLDHFYTGQKHGNWTSGFLAGVPACPRAVPADTIARYPPTIGSSVTLRVLVPWQQLADGLKLPGIEPILWHINDDPHDAPEADVLVTERPVDPERRARVARIKGLQHVHLLSIGYEWVLEHLPRQATLTNSRGAVEDATAEHCLTLVLASLRELPQALEQQREQRWERIWTSSLHGSTVLLLGVGGVGSAIAERLAPFKPAQVITVASTPRTLPDGNAIHGIDSIEALLPQADVVIVALPHTARTEKLVNAKFLARLRDGALLVNIGRGPIVDTDALLPELNSGRIRAALDVTDPEPLPADHALWTAQNCIITPHMAGDTGEFLKLVSELAIEQVRGIHAGKKPFNVVTDRN</sequence>
<feature type="domain" description="D-isomer specific 2-hydroxyacid dehydrogenase NAD-binding" evidence="3">
    <location>
        <begin position="181"/>
        <end position="354"/>
    </location>
</feature>
<evidence type="ECO:0000259" key="3">
    <source>
        <dbReference type="Pfam" id="PF02826"/>
    </source>
</evidence>
<gene>
    <name evidence="4" type="ORF">C1H84_05995</name>
</gene>
<dbReference type="GO" id="GO:0016616">
    <property type="term" value="F:oxidoreductase activity, acting on the CH-OH group of donors, NAD or NADP as acceptor"/>
    <property type="evidence" value="ECO:0007669"/>
    <property type="project" value="UniProtKB-ARBA"/>
</dbReference>
<evidence type="ECO:0000256" key="2">
    <source>
        <dbReference type="ARBA" id="ARBA00023027"/>
    </source>
</evidence>
<dbReference type="GO" id="GO:0051287">
    <property type="term" value="F:NAD binding"/>
    <property type="evidence" value="ECO:0007669"/>
    <property type="project" value="InterPro"/>
</dbReference>
<dbReference type="Proteomes" id="UP000252167">
    <property type="component" value="Unassembled WGS sequence"/>
</dbReference>
<dbReference type="InterPro" id="IPR006140">
    <property type="entry name" value="D-isomer_DH_NAD-bd"/>
</dbReference>
<dbReference type="Pfam" id="PF02826">
    <property type="entry name" value="2-Hacid_dh_C"/>
    <property type="match status" value="1"/>
</dbReference>
<dbReference type="InterPro" id="IPR029753">
    <property type="entry name" value="D-isomer_DH_CS"/>
</dbReference>
<keyword evidence="1" id="KW-0560">Oxidoreductase</keyword>
<dbReference type="InterPro" id="IPR036291">
    <property type="entry name" value="NAD(P)-bd_dom_sf"/>
</dbReference>
<evidence type="ECO:0000313" key="5">
    <source>
        <dbReference type="Proteomes" id="UP000252167"/>
    </source>
</evidence>